<organism evidence="1 2">
    <name type="scientific">Lentzea albidocapillata subsp. violacea</name>
    <dbReference type="NCBI Taxonomy" id="128104"/>
    <lineage>
        <taxon>Bacteria</taxon>
        <taxon>Bacillati</taxon>
        <taxon>Actinomycetota</taxon>
        <taxon>Actinomycetes</taxon>
        <taxon>Pseudonocardiales</taxon>
        <taxon>Pseudonocardiaceae</taxon>
        <taxon>Lentzea</taxon>
    </lineage>
</organism>
<reference evidence="2" key="1">
    <citation type="submission" date="2016-10" db="EMBL/GenBank/DDBJ databases">
        <authorList>
            <person name="Varghese N."/>
            <person name="Submissions S."/>
        </authorList>
    </citation>
    <scope>NUCLEOTIDE SEQUENCE [LARGE SCALE GENOMIC DNA]</scope>
    <source>
        <strain evidence="2">DSM 44796</strain>
    </source>
</reference>
<dbReference type="SUPFAM" id="SSF55961">
    <property type="entry name" value="Bet v1-like"/>
    <property type="match status" value="1"/>
</dbReference>
<proteinExistence type="predicted"/>
<dbReference type="RefSeq" id="WP_176929492.1">
    <property type="nucleotide sequence ID" value="NZ_FNET01000002.1"/>
</dbReference>
<gene>
    <name evidence="1" type="ORF">SAMN04488074_102100</name>
</gene>
<evidence type="ECO:0000313" key="1">
    <source>
        <dbReference type="EMBL" id="SDJ45437.1"/>
    </source>
</evidence>
<sequence>MDVTTLAVTVELEVDAPATEVFDAVADPTRVPEWSPECVHVAWIGGARGAEPGARFHARNRAGEWEWDVTCEVVEVSRPESFSWIVVGFAGDPSLPSSTWRYRLTERPGGGTLITQTFRHGPGGSHLVHAMEAQPEHAGALYEFRRTVLLNNVTTTMRTMATSLGWLPAD</sequence>
<dbReference type="Gene3D" id="3.30.530.20">
    <property type="match status" value="1"/>
</dbReference>
<dbReference type="InterPro" id="IPR019587">
    <property type="entry name" value="Polyketide_cyclase/dehydratase"/>
</dbReference>
<accession>A0A1G8TVI2</accession>
<dbReference type="AlphaFoldDB" id="A0A1G8TVI2"/>
<name>A0A1G8TVI2_9PSEU</name>
<dbReference type="Pfam" id="PF10604">
    <property type="entry name" value="Polyketide_cyc2"/>
    <property type="match status" value="1"/>
</dbReference>
<dbReference type="InterPro" id="IPR023393">
    <property type="entry name" value="START-like_dom_sf"/>
</dbReference>
<protein>
    <submittedName>
        <fullName evidence="1">Uncharacterized conserved protein YndB, AHSA1/START domain</fullName>
    </submittedName>
</protein>
<dbReference type="CDD" id="cd07812">
    <property type="entry name" value="SRPBCC"/>
    <property type="match status" value="1"/>
</dbReference>
<dbReference type="EMBL" id="FNET01000002">
    <property type="protein sequence ID" value="SDJ45437.1"/>
    <property type="molecule type" value="Genomic_DNA"/>
</dbReference>
<dbReference type="Proteomes" id="UP000199682">
    <property type="component" value="Unassembled WGS sequence"/>
</dbReference>
<evidence type="ECO:0000313" key="2">
    <source>
        <dbReference type="Proteomes" id="UP000199682"/>
    </source>
</evidence>